<dbReference type="PROSITE" id="PS50109">
    <property type="entry name" value="HIS_KIN"/>
    <property type="match status" value="1"/>
</dbReference>
<keyword evidence="10" id="KW-0812">Transmembrane</keyword>
<evidence type="ECO:0000259" key="11">
    <source>
        <dbReference type="PROSITE" id="PS50109"/>
    </source>
</evidence>
<dbReference type="Pfam" id="PF02518">
    <property type="entry name" value="HATPase_c"/>
    <property type="match status" value="1"/>
</dbReference>
<dbReference type="Gene3D" id="3.30.565.10">
    <property type="entry name" value="Histidine kinase-like ATPase, C-terminal domain"/>
    <property type="match status" value="1"/>
</dbReference>
<feature type="domain" description="Histidine kinase" evidence="11">
    <location>
        <begin position="434"/>
        <end position="622"/>
    </location>
</feature>
<dbReference type="PANTHER" id="PTHR24421:SF10">
    <property type="entry name" value="NITRATE_NITRITE SENSOR PROTEIN NARQ"/>
    <property type="match status" value="1"/>
</dbReference>
<evidence type="ECO:0000256" key="1">
    <source>
        <dbReference type="ARBA" id="ARBA00000085"/>
    </source>
</evidence>
<evidence type="ECO:0000256" key="2">
    <source>
        <dbReference type="ARBA" id="ARBA00012438"/>
    </source>
</evidence>
<comment type="catalytic activity">
    <reaction evidence="1">
        <text>ATP + protein L-histidine = ADP + protein N-phospho-L-histidine.</text>
        <dbReference type="EC" id="2.7.13.3"/>
    </reaction>
</comment>
<evidence type="ECO:0000256" key="7">
    <source>
        <dbReference type="ARBA" id="ARBA00022840"/>
    </source>
</evidence>
<feature type="transmembrane region" description="Helical" evidence="10">
    <location>
        <begin position="375"/>
        <end position="393"/>
    </location>
</feature>
<evidence type="ECO:0000256" key="8">
    <source>
        <dbReference type="ARBA" id="ARBA00023012"/>
    </source>
</evidence>
<evidence type="ECO:0000256" key="9">
    <source>
        <dbReference type="SAM" id="Coils"/>
    </source>
</evidence>
<protein>
    <recommendedName>
        <fullName evidence="2">histidine kinase</fullName>
        <ecNumber evidence="2">2.7.13.3</ecNumber>
    </recommendedName>
</protein>
<dbReference type="STRING" id="1176587.A8C56_14670"/>
<organism evidence="12 13">
    <name type="scientific">Niabella ginsenosidivorans</name>
    <dbReference type="NCBI Taxonomy" id="1176587"/>
    <lineage>
        <taxon>Bacteria</taxon>
        <taxon>Pseudomonadati</taxon>
        <taxon>Bacteroidota</taxon>
        <taxon>Chitinophagia</taxon>
        <taxon>Chitinophagales</taxon>
        <taxon>Chitinophagaceae</taxon>
        <taxon>Niabella</taxon>
    </lineage>
</organism>
<dbReference type="GO" id="GO:0016020">
    <property type="term" value="C:membrane"/>
    <property type="evidence" value="ECO:0007669"/>
    <property type="project" value="InterPro"/>
</dbReference>
<dbReference type="Gene3D" id="1.20.5.1930">
    <property type="match status" value="1"/>
</dbReference>
<dbReference type="InterPro" id="IPR003594">
    <property type="entry name" value="HATPase_dom"/>
</dbReference>
<evidence type="ECO:0000256" key="5">
    <source>
        <dbReference type="ARBA" id="ARBA00022741"/>
    </source>
</evidence>
<dbReference type="EMBL" id="CP015772">
    <property type="protein sequence ID" value="ANH82047.1"/>
    <property type="molecule type" value="Genomic_DNA"/>
</dbReference>
<dbReference type="InterPro" id="IPR050482">
    <property type="entry name" value="Sensor_HK_TwoCompSys"/>
</dbReference>
<dbReference type="SUPFAM" id="SSF48452">
    <property type="entry name" value="TPR-like"/>
    <property type="match status" value="1"/>
</dbReference>
<gene>
    <name evidence="12" type="ORF">A8C56_14670</name>
</gene>
<evidence type="ECO:0000256" key="10">
    <source>
        <dbReference type="SAM" id="Phobius"/>
    </source>
</evidence>
<keyword evidence="5" id="KW-0547">Nucleotide-binding</keyword>
<evidence type="ECO:0000313" key="12">
    <source>
        <dbReference type="EMBL" id="ANH82047.1"/>
    </source>
</evidence>
<feature type="coiled-coil region" evidence="9">
    <location>
        <begin position="329"/>
        <end position="356"/>
    </location>
</feature>
<dbReference type="GO" id="GO:0046983">
    <property type="term" value="F:protein dimerization activity"/>
    <property type="evidence" value="ECO:0007669"/>
    <property type="project" value="InterPro"/>
</dbReference>
<reference evidence="12 13" key="1">
    <citation type="submission" date="2016-05" db="EMBL/GenBank/DDBJ databases">
        <title>Niabella ginsenosidivorans BS26 whole genome sequencing.</title>
        <authorList>
            <person name="Im W.T."/>
            <person name="Siddiqi M.Z."/>
        </authorList>
    </citation>
    <scope>NUCLEOTIDE SEQUENCE [LARGE SCALE GENOMIC DNA]</scope>
    <source>
        <strain evidence="12 13">BS26</strain>
    </source>
</reference>
<dbReference type="KEGG" id="nia:A8C56_14670"/>
<dbReference type="GO" id="GO:0000155">
    <property type="term" value="F:phosphorelay sensor kinase activity"/>
    <property type="evidence" value="ECO:0007669"/>
    <property type="project" value="InterPro"/>
</dbReference>
<accession>A0A1A9I301</accession>
<keyword evidence="8" id="KW-0902">Two-component regulatory system</keyword>
<keyword evidence="10" id="KW-1133">Transmembrane helix</keyword>
<dbReference type="SUPFAM" id="SSF55874">
    <property type="entry name" value="ATPase domain of HSP90 chaperone/DNA topoisomerase II/histidine kinase"/>
    <property type="match status" value="1"/>
</dbReference>
<keyword evidence="9" id="KW-0175">Coiled coil</keyword>
<keyword evidence="6" id="KW-0418">Kinase</keyword>
<keyword evidence="4" id="KW-0808">Transferase</keyword>
<keyword evidence="13" id="KW-1185">Reference proteome</keyword>
<dbReference type="Pfam" id="PF07730">
    <property type="entry name" value="HisKA_3"/>
    <property type="match status" value="1"/>
</dbReference>
<evidence type="ECO:0000256" key="3">
    <source>
        <dbReference type="ARBA" id="ARBA00022553"/>
    </source>
</evidence>
<dbReference type="InterPro" id="IPR011990">
    <property type="entry name" value="TPR-like_helical_dom_sf"/>
</dbReference>
<dbReference type="InterPro" id="IPR011712">
    <property type="entry name" value="Sig_transdc_His_kin_sub3_dim/P"/>
</dbReference>
<evidence type="ECO:0000313" key="13">
    <source>
        <dbReference type="Proteomes" id="UP000077667"/>
    </source>
</evidence>
<dbReference type="Gene3D" id="1.25.40.10">
    <property type="entry name" value="Tetratricopeptide repeat domain"/>
    <property type="match status" value="1"/>
</dbReference>
<dbReference type="CDD" id="cd16917">
    <property type="entry name" value="HATPase_UhpB-NarQ-NarX-like"/>
    <property type="match status" value="1"/>
</dbReference>
<dbReference type="InterPro" id="IPR005467">
    <property type="entry name" value="His_kinase_dom"/>
</dbReference>
<name>A0A1A9I301_9BACT</name>
<dbReference type="SMART" id="SM00387">
    <property type="entry name" value="HATPase_c"/>
    <property type="match status" value="1"/>
</dbReference>
<dbReference type="RefSeq" id="WP_067757509.1">
    <property type="nucleotide sequence ID" value="NZ_CP015772.1"/>
</dbReference>
<proteinExistence type="predicted"/>
<dbReference type="Proteomes" id="UP000077667">
    <property type="component" value="Chromosome"/>
</dbReference>
<dbReference type="EC" id="2.7.13.3" evidence="2"/>
<evidence type="ECO:0000256" key="6">
    <source>
        <dbReference type="ARBA" id="ARBA00022777"/>
    </source>
</evidence>
<keyword evidence="3" id="KW-0597">Phosphoprotein</keyword>
<keyword evidence="7" id="KW-0067">ATP-binding</keyword>
<keyword evidence="10" id="KW-0472">Membrane</keyword>
<sequence length="622" mass="71369">MSVVLASGNTDSLRAIAGFLLSDYWSGKDSAKSKNYLDKGRLLAGNNSYLQALYLYYWAGYIFDADIDNSENLYRKADTLLQRFHTPDACFYRAKLWMNVALLEQYRDRDSAYLDILINKALPLAKQSGIAEETAQVYSNIRLMFDNIQEFGKADLYDSLALASIAHSKSKANRTVVNIYIESARHYIYEHKPGDRMLDSVYQLLKPYPEHDLLMDYYEYAAMNHFNKKDYNVAIALLDKGVALAEKLKNDYKKQSLQFQQYRVYTQQGKYAKARDLLLNAMQYSKPSYINNRMTMQYELSKTYERMGEYKKAFNGMEQYASILDSFYSAGIKNRANELETKFRTAEKEKQILALQSEKDKAALQTQRQKSANRLLAAACVFLLILAIAYGVYYKRISLQKEINHQQQVKDIEQKQQLKITQALLEGEERERQRVARDLHDGLGGMLAGVKINLSRQSKMEDQHLDKVIHQLDQSVSELRRIARNMMPESLLKIGLEAALRDLCESLSDNSTQIEFQAYDIEEHLPAAIQANIYRIVQEILSNAVRHATAKKIILQCSQHKKMFYITADDDGRGFDVSKISETKGIGFSNIKNRVEYLKGKMDIHSEIGEGTSINIELNLGT</sequence>
<dbReference type="PANTHER" id="PTHR24421">
    <property type="entry name" value="NITRATE/NITRITE SENSOR PROTEIN NARX-RELATED"/>
    <property type="match status" value="1"/>
</dbReference>
<evidence type="ECO:0000256" key="4">
    <source>
        <dbReference type="ARBA" id="ARBA00022679"/>
    </source>
</evidence>
<dbReference type="GO" id="GO:0005524">
    <property type="term" value="F:ATP binding"/>
    <property type="evidence" value="ECO:0007669"/>
    <property type="project" value="UniProtKB-KW"/>
</dbReference>
<dbReference type="AlphaFoldDB" id="A0A1A9I301"/>
<dbReference type="InterPro" id="IPR036890">
    <property type="entry name" value="HATPase_C_sf"/>
</dbReference>
<dbReference type="OrthoDB" id="617348at2"/>